<dbReference type="GO" id="GO:0006508">
    <property type="term" value="P:proteolysis"/>
    <property type="evidence" value="ECO:0007669"/>
    <property type="project" value="UniProtKB-KW"/>
</dbReference>
<keyword evidence="2" id="KW-1185">Reference proteome</keyword>
<dbReference type="SUPFAM" id="SSF50494">
    <property type="entry name" value="Trypsin-like serine proteases"/>
    <property type="match status" value="1"/>
</dbReference>
<proteinExistence type="predicted"/>
<gene>
    <name evidence="1" type="ORF">NYF23_12300</name>
</gene>
<dbReference type="InterPro" id="IPR009003">
    <property type="entry name" value="Peptidase_S1_PA"/>
</dbReference>
<sequence>MIINRNRRQPDVISLAFLLMVLLLMFPSAVFAQSNSARALFADNKAGILQIRIIDITSGSKSAIGSGFVVNDSGLVATNYHVVQIAASKPEQYRIEYLSASGAAGSLNLVDVDVVNDLALVQINSQVSNQASSQIAAVLPLAAAESAIGVPVYALGNPLDLGLTVVPGTYNGINQTSYHPRVHFTGSLNSGMSGGPTLNQAGEVVGINVSTAGNQVSFLVPVTALQHLIAEYQLRGQGLDNMALRIGQQLLADQEKKFAQMLSLDWPTIALGKATVVNELSPFFRCWGGSNRSSEKAQLLSADRTCRSEDNIYLNEKFSSGVIEHQFFWLEAGKLNPLQFYTYYKRLFSDFAAGNKVSEKDVGDYQCDTEFVAVNNLEAQPQRKTKAVFCARAYKDYPQLYDVMFLQGTVDDARAAFISHFTLAGVGRDNAKAYARKFMGVAQWR</sequence>
<dbReference type="PANTHER" id="PTHR43019:SF23">
    <property type="entry name" value="PROTEASE DO-LIKE 5, CHLOROPLASTIC"/>
    <property type="match status" value="1"/>
</dbReference>
<dbReference type="Gene3D" id="2.40.10.10">
    <property type="entry name" value="Trypsin-like serine proteases"/>
    <property type="match status" value="2"/>
</dbReference>
<evidence type="ECO:0000313" key="1">
    <source>
        <dbReference type="EMBL" id="UVW34781.1"/>
    </source>
</evidence>
<dbReference type="Pfam" id="PF13365">
    <property type="entry name" value="Trypsin_2"/>
    <property type="match status" value="1"/>
</dbReference>
<keyword evidence="1" id="KW-0645">Protease</keyword>
<dbReference type="PANTHER" id="PTHR43019">
    <property type="entry name" value="SERINE ENDOPROTEASE DEGS"/>
    <property type="match status" value="1"/>
</dbReference>
<organism evidence="1 2">
    <name type="scientific">SAR92 clade bacterium H455</name>
    <dbReference type="NCBI Taxonomy" id="2974818"/>
    <lineage>
        <taxon>Bacteria</taxon>
        <taxon>Pseudomonadati</taxon>
        <taxon>Pseudomonadota</taxon>
        <taxon>Gammaproteobacteria</taxon>
        <taxon>Cellvibrionales</taxon>
        <taxon>Porticoccaceae</taxon>
        <taxon>SAR92 clade</taxon>
    </lineage>
</organism>
<accession>A0ABY5TQL1</accession>
<reference evidence="1" key="1">
    <citation type="submission" date="2022-08" db="EMBL/GenBank/DDBJ databases">
        <title>Catabolic pathway analysis in culturable SAR92 clade bacteria reveals their overlooked roles in DMSP degradation in coastal seas.</title>
        <authorList>
            <person name="He X."/>
            <person name="Zhang X."/>
            <person name="Zhang Y."/>
        </authorList>
    </citation>
    <scope>NUCLEOTIDE SEQUENCE</scope>
    <source>
        <strain evidence="1">H455</strain>
    </source>
</reference>
<dbReference type="InterPro" id="IPR001940">
    <property type="entry name" value="Peptidase_S1C"/>
</dbReference>
<keyword evidence="1" id="KW-0378">Hydrolase</keyword>
<dbReference type="PRINTS" id="PR00834">
    <property type="entry name" value="PROTEASES2C"/>
</dbReference>
<dbReference type="Proteomes" id="UP001059934">
    <property type="component" value="Chromosome"/>
</dbReference>
<evidence type="ECO:0000313" key="2">
    <source>
        <dbReference type="Proteomes" id="UP001059934"/>
    </source>
</evidence>
<dbReference type="InterPro" id="IPR043504">
    <property type="entry name" value="Peptidase_S1_PA_chymotrypsin"/>
</dbReference>
<protein>
    <submittedName>
        <fullName evidence="1">Serine protease</fullName>
    </submittedName>
</protein>
<dbReference type="EMBL" id="CP103416">
    <property type="protein sequence ID" value="UVW34781.1"/>
    <property type="molecule type" value="Genomic_DNA"/>
</dbReference>
<name>A0ABY5TQL1_9GAMM</name>
<dbReference type="GO" id="GO:0008233">
    <property type="term" value="F:peptidase activity"/>
    <property type="evidence" value="ECO:0007669"/>
    <property type="project" value="UniProtKB-KW"/>
</dbReference>